<evidence type="ECO:0000259" key="1">
    <source>
        <dbReference type="Pfam" id="PF00919"/>
    </source>
</evidence>
<name>A0A382QBT4_9ZZZZ</name>
<dbReference type="InterPro" id="IPR013848">
    <property type="entry name" value="Methylthiotransferase_N"/>
</dbReference>
<feature type="domain" description="MTTase N-terminal" evidence="1">
    <location>
        <begin position="4"/>
        <end position="64"/>
    </location>
</feature>
<dbReference type="PANTHER" id="PTHR43020">
    <property type="entry name" value="CDK5 REGULATORY SUBUNIT-ASSOCIATED PROTEIN 1"/>
    <property type="match status" value="1"/>
</dbReference>
<sequence>MPKKIFIKTFGCQMNEYDSNRIYDLTSTIGFSKTDIKKEADCFVLNTCHIREKATEKVYHEIGR</sequence>
<proteinExistence type="predicted"/>
<dbReference type="GO" id="GO:0046872">
    <property type="term" value="F:metal ion binding"/>
    <property type="evidence" value="ECO:0007669"/>
    <property type="project" value="UniProtKB-KW"/>
</dbReference>
<reference evidence="2" key="1">
    <citation type="submission" date="2018-05" db="EMBL/GenBank/DDBJ databases">
        <authorList>
            <person name="Lanie J.A."/>
            <person name="Ng W.-L."/>
            <person name="Kazmierczak K.M."/>
            <person name="Andrzejewski T.M."/>
            <person name="Davidsen T.M."/>
            <person name="Wayne K.J."/>
            <person name="Tettelin H."/>
            <person name="Glass J.I."/>
            <person name="Rusch D."/>
            <person name="Podicherti R."/>
            <person name="Tsui H.-C.T."/>
            <person name="Winkler M.E."/>
        </authorList>
    </citation>
    <scope>NUCLEOTIDE SEQUENCE</scope>
</reference>
<gene>
    <name evidence="2" type="ORF">METZ01_LOCUS335284</name>
</gene>
<dbReference type="Pfam" id="PF00919">
    <property type="entry name" value="UPF0004"/>
    <property type="match status" value="1"/>
</dbReference>
<protein>
    <recommendedName>
        <fullName evidence="1">MTTase N-terminal domain-containing protein</fullName>
    </recommendedName>
</protein>
<dbReference type="GO" id="GO:0051539">
    <property type="term" value="F:4 iron, 4 sulfur cluster binding"/>
    <property type="evidence" value="ECO:0007669"/>
    <property type="project" value="UniProtKB-KW"/>
</dbReference>
<dbReference type="GO" id="GO:0005829">
    <property type="term" value="C:cytosol"/>
    <property type="evidence" value="ECO:0007669"/>
    <property type="project" value="TreeGrafter"/>
</dbReference>
<organism evidence="2">
    <name type="scientific">marine metagenome</name>
    <dbReference type="NCBI Taxonomy" id="408172"/>
    <lineage>
        <taxon>unclassified sequences</taxon>
        <taxon>metagenomes</taxon>
        <taxon>ecological metagenomes</taxon>
    </lineage>
</organism>
<dbReference type="AlphaFoldDB" id="A0A382QBT4"/>
<dbReference type="InterPro" id="IPR038135">
    <property type="entry name" value="Methylthiotransferase_N_sf"/>
</dbReference>
<dbReference type="GO" id="GO:0035597">
    <property type="term" value="F:tRNA-2-methylthio-N(6)-dimethylallyladenosine(37) synthase activity"/>
    <property type="evidence" value="ECO:0007669"/>
    <property type="project" value="TreeGrafter"/>
</dbReference>
<dbReference type="PANTHER" id="PTHR43020:SF2">
    <property type="entry name" value="MITOCHONDRIAL TRNA METHYLTHIOTRANSFERASE CDK5RAP1"/>
    <property type="match status" value="1"/>
</dbReference>
<feature type="non-terminal residue" evidence="2">
    <location>
        <position position="64"/>
    </location>
</feature>
<dbReference type="Gene3D" id="3.40.50.12160">
    <property type="entry name" value="Methylthiotransferase, N-terminal domain"/>
    <property type="match status" value="1"/>
</dbReference>
<dbReference type="EMBL" id="UINC01113063">
    <property type="protein sequence ID" value="SVC82430.1"/>
    <property type="molecule type" value="Genomic_DNA"/>
</dbReference>
<accession>A0A382QBT4</accession>
<evidence type="ECO:0000313" key="2">
    <source>
        <dbReference type="EMBL" id="SVC82430.1"/>
    </source>
</evidence>